<feature type="region of interest" description="Disordered" evidence="1">
    <location>
        <begin position="358"/>
        <end position="377"/>
    </location>
</feature>
<dbReference type="InterPro" id="IPR057678">
    <property type="entry name" value="DUF7918"/>
</dbReference>
<dbReference type="PANTHER" id="PTHR36223">
    <property type="entry name" value="BETA-LACTAMASE-TYPE TRANSPEPTIDASE FOLD DOMAIN CONTAINING PROTEIN"/>
    <property type="match status" value="1"/>
</dbReference>
<name>A0ABY0H9I5_9PEZI</name>
<comment type="caution">
    <text evidence="3">The sequence shown here is derived from an EMBL/GenBank/DDBJ whole genome shotgun (WGS) entry which is preliminary data.</text>
</comment>
<gene>
    <name evidence="3" type="ORF">DL762_003863</name>
</gene>
<evidence type="ECO:0000313" key="3">
    <source>
        <dbReference type="EMBL" id="RYO88258.1"/>
    </source>
</evidence>
<evidence type="ECO:0000256" key="1">
    <source>
        <dbReference type="SAM" id="MobiDB-lite"/>
    </source>
</evidence>
<reference evidence="3 4" key="1">
    <citation type="submission" date="2018-06" db="EMBL/GenBank/DDBJ databases">
        <title>Complete Genomes of Monosporascus.</title>
        <authorList>
            <person name="Robinson A.J."/>
            <person name="Natvig D.O."/>
        </authorList>
    </citation>
    <scope>NUCLEOTIDE SEQUENCE [LARGE SCALE GENOMIC DNA]</scope>
    <source>
        <strain evidence="3 4">CBS 609.92</strain>
    </source>
</reference>
<accession>A0ABY0H9I5</accession>
<dbReference type="EMBL" id="QJNS01000090">
    <property type="protein sequence ID" value="RYO88258.1"/>
    <property type="molecule type" value="Genomic_DNA"/>
</dbReference>
<evidence type="ECO:0000313" key="4">
    <source>
        <dbReference type="Proteomes" id="UP000294003"/>
    </source>
</evidence>
<sequence>MLPTLPHFADSIVGPANLIFHRRFLEPTKMAIIDGLRGVDVTIRVDGQTATEHADPDAAAAGDAGVCKTSSQYIECKDKAKFTVHLKVTKDYAWGHRNHSLNIGIFIDGEYAKGELCREGDTLFQPWERDVSHRTIRLRGNQPGQQDRYVAQAFEFSSIKKVDDAPDERVAREASKAKNLGMIEVKFLRCIESGGADVAPQISREQSTEFATKALKGRGTSHMTSYSPPTPTTAPHYIKCNNLRADNGPIAIFRFFYRSKGNSRFLPLLPMMPTGAKPYTEGLIAEAIIPRAPRARSITLVGLSEEQIRALATEALERRSVVSGPEYPAREYEADIYVQKPGPGVKQEFKQEPRGIKRECGQGETVDLTGEKDPPLRPYKVAKTVAGKEVVDLLDDD</sequence>
<dbReference type="Proteomes" id="UP000294003">
    <property type="component" value="Unassembled WGS sequence"/>
</dbReference>
<evidence type="ECO:0000259" key="2">
    <source>
        <dbReference type="Pfam" id="PF25534"/>
    </source>
</evidence>
<keyword evidence="4" id="KW-1185">Reference proteome</keyword>
<organism evidence="3 4">
    <name type="scientific">Monosporascus cannonballus</name>
    <dbReference type="NCBI Taxonomy" id="155416"/>
    <lineage>
        <taxon>Eukaryota</taxon>
        <taxon>Fungi</taxon>
        <taxon>Dikarya</taxon>
        <taxon>Ascomycota</taxon>
        <taxon>Pezizomycotina</taxon>
        <taxon>Sordariomycetes</taxon>
        <taxon>Xylariomycetidae</taxon>
        <taxon>Xylariales</taxon>
        <taxon>Xylariales incertae sedis</taxon>
        <taxon>Monosporascus</taxon>
    </lineage>
</organism>
<protein>
    <recommendedName>
        <fullName evidence="2">DUF7918 domain-containing protein</fullName>
    </recommendedName>
</protein>
<dbReference type="PANTHER" id="PTHR36223:SF1">
    <property type="entry name" value="TRANSCRIPTION ELONGATION FACTOR EAF N-TERMINAL DOMAIN-CONTAINING PROTEIN"/>
    <property type="match status" value="1"/>
</dbReference>
<feature type="domain" description="DUF7918" evidence="2">
    <location>
        <begin position="38"/>
        <end position="261"/>
    </location>
</feature>
<dbReference type="Pfam" id="PF25534">
    <property type="entry name" value="DUF7918"/>
    <property type="match status" value="1"/>
</dbReference>
<proteinExistence type="predicted"/>